<protein>
    <submittedName>
        <fullName evidence="2">Uncharacterized protein</fullName>
    </submittedName>
</protein>
<dbReference type="AlphaFoldDB" id="G0U3N6"/>
<proteinExistence type="predicted"/>
<organism evidence="2">
    <name type="scientific">Trypanosoma vivax (strain Y486)</name>
    <dbReference type="NCBI Taxonomy" id="1055687"/>
    <lineage>
        <taxon>Eukaryota</taxon>
        <taxon>Discoba</taxon>
        <taxon>Euglenozoa</taxon>
        <taxon>Kinetoplastea</taxon>
        <taxon>Metakinetoplastina</taxon>
        <taxon>Trypanosomatida</taxon>
        <taxon>Trypanosomatidae</taxon>
        <taxon>Trypanosoma</taxon>
        <taxon>Duttonella</taxon>
    </lineage>
</organism>
<dbReference type="OMA" id="HPAMISF"/>
<reference evidence="2" key="1">
    <citation type="journal article" date="2012" name="Proc. Natl. Acad. Sci. U.S.A.">
        <title>Antigenic diversity is generated by distinct evolutionary mechanisms in African trypanosome species.</title>
        <authorList>
            <person name="Jackson A.P."/>
            <person name="Berry A."/>
            <person name="Aslett M."/>
            <person name="Allison H.C."/>
            <person name="Burton P."/>
            <person name="Vavrova-Anderson J."/>
            <person name="Brown R."/>
            <person name="Browne H."/>
            <person name="Corton N."/>
            <person name="Hauser H."/>
            <person name="Gamble J."/>
            <person name="Gilderthorp R."/>
            <person name="Marcello L."/>
            <person name="McQuillan J."/>
            <person name="Otto T.D."/>
            <person name="Quail M.A."/>
            <person name="Sanders M.J."/>
            <person name="van Tonder A."/>
            <person name="Ginger M.L."/>
            <person name="Field M.C."/>
            <person name="Barry J.D."/>
            <person name="Hertz-Fowler C."/>
            <person name="Berriman M."/>
        </authorList>
    </citation>
    <scope>NUCLEOTIDE SEQUENCE</scope>
    <source>
        <strain evidence="2">Y486</strain>
    </source>
</reference>
<gene>
    <name evidence="2" type="ORF">TVY486_0907140</name>
</gene>
<accession>G0U3N6</accession>
<dbReference type="VEuPathDB" id="TriTrypDB:TvY486_0907140"/>
<sequence>MRGRSTHRLLWHPAMISFALLFIVLCFVLDHRRSKAALDQHTKGALGRLSQSQGDPRVETCLRESSILSEKILATNNALRSVLGDSVKYEARISAALHLREQDDSGEGCQEGTNDESNLARRESGAITDHSSPISDSIGGNDGRMAAFNEALQDIRRVYELLCTSTPGCTLLSDGSLMARWGYASQGRTT</sequence>
<name>G0U3N6_TRYVY</name>
<dbReference type="EMBL" id="HE573025">
    <property type="protein sequence ID" value="CCC50893.1"/>
    <property type="molecule type" value="Genomic_DNA"/>
</dbReference>
<feature type="region of interest" description="Disordered" evidence="1">
    <location>
        <begin position="102"/>
        <end position="139"/>
    </location>
</feature>
<evidence type="ECO:0000313" key="2">
    <source>
        <dbReference type="EMBL" id="CCC50893.1"/>
    </source>
</evidence>
<evidence type="ECO:0000256" key="1">
    <source>
        <dbReference type="SAM" id="MobiDB-lite"/>
    </source>
</evidence>